<keyword evidence="10" id="KW-0648">Protein biosynthesis</keyword>
<dbReference type="EMBL" id="JABXBU010000011">
    <property type="protein sequence ID" value="KAF8791336.1"/>
    <property type="molecule type" value="Genomic_DNA"/>
</dbReference>
<evidence type="ECO:0000256" key="5">
    <source>
        <dbReference type="ARBA" id="ARBA00023242"/>
    </source>
</evidence>
<keyword evidence="11" id="KW-1185">Reference proteome</keyword>
<feature type="coiled-coil region" evidence="7">
    <location>
        <begin position="659"/>
        <end position="693"/>
    </location>
</feature>
<feature type="compositionally biased region" description="Pro residues" evidence="8">
    <location>
        <begin position="434"/>
        <end position="445"/>
    </location>
</feature>
<feature type="compositionally biased region" description="Basic residues" evidence="8">
    <location>
        <begin position="302"/>
        <end position="312"/>
    </location>
</feature>
<feature type="compositionally biased region" description="Low complexity" evidence="8">
    <location>
        <begin position="446"/>
        <end position="607"/>
    </location>
</feature>
<reference evidence="10" key="1">
    <citation type="journal article" date="2020" name="bioRxiv">
        <title>Chromosome-level reference genome of the European wasp spider Argiope bruennichi: a resource for studies on range expansion and evolutionary adaptation.</title>
        <authorList>
            <person name="Sheffer M.M."/>
            <person name="Hoppe A."/>
            <person name="Krehenwinkel H."/>
            <person name="Uhl G."/>
            <person name="Kuss A.W."/>
            <person name="Jensen L."/>
            <person name="Jensen C."/>
            <person name="Gillespie R.G."/>
            <person name="Hoff K.J."/>
            <person name="Prost S."/>
        </authorList>
    </citation>
    <scope>NUCLEOTIDE SEQUENCE</scope>
</reference>
<dbReference type="Pfam" id="PF07303">
    <property type="entry name" value="Occludin_ELL"/>
    <property type="match status" value="1"/>
</dbReference>
<keyword evidence="7" id="KW-0175">Coiled coil</keyword>
<dbReference type="AlphaFoldDB" id="A0A8T0FK67"/>
<evidence type="ECO:0000256" key="6">
    <source>
        <dbReference type="PROSITE-ProRule" id="PRU01324"/>
    </source>
</evidence>
<reference evidence="10" key="2">
    <citation type="submission" date="2020-06" db="EMBL/GenBank/DDBJ databases">
        <authorList>
            <person name="Sheffer M."/>
        </authorList>
    </citation>
    <scope>NUCLEOTIDE SEQUENCE</scope>
</reference>
<dbReference type="InterPro" id="IPR031176">
    <property type="entry name" value="ELL/occludin"/>
</dbReference>
<dbReference type="GO" id="GO:0008023">
    <property type="term" value="C:transcription elongation factor complex"/>
    <property type="evidence" value="ECO:0007669"/>
    <property type="project" value="InterPro"/>
</dbReference>
<evidence type="ECO:0000256" key="8">
    <source>
        <dbReference type="SAM" id="MobiDB-lite"/>
    </source>
</evidence>
<feature type="compositionally biased region" description="Low complexity" evidence="8">
    <location>
        <begin position="378"/>
        <end position="433"/>
    </location>
</feature>
<evidence type="ECO:0000313" key="11">
    <source>
        <dbReference type="Proteomes" id="UP000807504"/>
    </source>
</evidence>
<keyword evidence="4" id="KW-0804">Transcription</keyword>
<dbReference type="GO" id="GO:0032968">
    <property type="term" value="P:positive regulation of transcription elongation by RNA polymerase II"/>
    <property type="evidence" value="ECO:0007669"/>
    <property type="project" value="TreeGrafter"/>
</dbReference>
<keyword evidence="10" id="KW-0251">Elongation factor</keyword>
<dbReference type="Proteomes" id="UP000807504">
    <property type="component" value="Unassembled WGS sequence"/>
</dbReference>
<feature type="compositionally biased region" description="Low complexity" evidence="8">
    <location>
        <begin position="316"/>
        <end position="335"/>
    </location>
</feature>
<dbReference type="GO" id="GO:0003746">
    <property type="term" value="F:translation elongation factor activity"/>
    <property type="evidence" value="ECO:0007669"/>
    <property type="project" value="UniProtKB-KW"/>
</dbReference>
<protein>
    <submittedName>
        <fullName evidence="10">RNA polymerase II elongation factor Ell like protein</fullName>
    </submittedName>
</protein>
<feature type="compositionally biased region" description="Polar residues" evidence="8">
    <location>
        <begin position="269"/>
        <end position="282"/>
    </location>
</feature>
<dbReference type="Pfam" id="PF10390">
    <property type="entry name" value="ELL"/>
    <property type="match status" value="1"/>
</dbReference>
<dbReference type="PANTHER" id="PTHR23288:SF17">
    <property type="entry name" value="RNA POLYMERASE II ELONGATION FACTOR ELL"/>
    <property type="match status" value="1"/>
</dbReference>
<feature type="compositionally biased region" description="Polar residues" evidence="8">
    <location>
        <begin position="166"/>
        <end position="177"/>
    </location>
</feature>
<dbReference type="InterPro" id="IPR019464">
    <property type="entry name" value="ELL_N"/>
</dbReference>
<dbReference type="PROSITE" id="PS51980">
    <property type="entry name" value="OCEL"/>
    <property type="match status" value="1"/>
</dbReference>
<dbReference type="SUPFAM" id="SSF144292">
    <property type="entry name" value="occludin/ELL-like"/>
    <property type="match status" value="1"/>
</dbReference>
<feature type="region of interest" description="Disordered" evidence="8">
    <location>
        <begin position="267"/>
        <end position="335"/>
    </location>
</feature>
<dbReference type="PANTHER" id="PTHR23288">
    <property type="entry name" value="OCCLUDIN AND RNA POLYMERASE II ELONGATION FACTOR ELL"/>
    <property type="match status" value="1"/>
</dbReference>
<evidence type="ECO:0000256" key="2">
    <source>
        <dbReference type="ARBA" id="ARBA00009171"/>
    </source>
</evidence>
<dbReference type="Gene3D" id="1.10.10.2670">
    <property type="entry name" value="E3 ubiquitin-protein ligase"/>
    <property type="match status" value="1"/>
</dbReference>
<feature type="region of interest" description="Disordered" evidence="8">
    <location>
        <begin position="375"/>
        <end position="610"/>
    </location>
</feature>
<dbReference type="InterPro" id="IPR010844">
    <property type="entry name" value="Occludin_ELL"/>
</dbReference>
<dbReference type="GO" id="GO:0042795">
    <property type="term" value="P:snRNA transcription by RNA polymerase II"/>
    <property type="evidence" value="ECO:0007669"/>
    <property type="project" value="TreeGrafter"/>
</dbReference>
<dbReference type="Gene3D" id="6.10.140.340">
    <property type="match status" value="1"/>
</dbReference>
<dbReference type="InterPro" id="IPR036390">
    <property type="entry name" value="WH_DNA-bd_sf"/>
</dbReference>
<keyword evidence="5" id="KW-0539">Nucleus</keyword>
<feature type="compositionally biased region" description="Polar residues" evidence="8">
    <location>
        <begin position="184"/>
        <end position="193"/>
    </location>
</feature>
<dbReference type="GO" id="GO:0006368">
    <property type="term" value="P:transcription elongation by RNA polymerase II"/>
    <property type="evidence" value="ECO:0007669"/>
    <property type="project" value="InterPro"/>
</dbReference>
<feature type="domain" description="OCEL" evidence="9">
    <location>
        <begin position="630"/>
        <end position="739"/>
    </location>
</feature>
<feature type="region of interest" description="Disordered" evidence="8">
    <location>
        <begin position="166"/>
        <end position="220"/>
    </location>
</feature>
<gene>
    <name evidence="10" type="ORF">HNY73_006223</name>
</gene>
<comment type="subcellular location">
    <subcellularLocation>
        <location evidence="1">Nucleus</location>
    </subcellularLocation>
</comment>
<comment type="caution">
    <text evidence="10">The sequence shown here is derived from an EMBL/GenBank/DDBJ whole genome shotgun (WGS) entry which is preliminary data.</text>
</comment>
<evidence type="ECO:0000256" key="4">
    <source>
        <dbReference type="ARBA" id="ARBA00023163"/>
    </source>
</evidence>
<comment type="similarity">
    <text evidence="2 6">Belongs to the ELL/occludin family.</text>
</comment>
<keyword evidence="3" id="KW-0805">Transcription regulation</keyword>
<name>A0A8T0FK67_ARGBR</name>
<organism evidence="10 11">
    <name type="scientific">Argiope bruennichi</name>
    <name type="common">Wasp spider</name>
    <name type="synonym">Aranea bruennichi</name>
    <dbReference type="NCBI Taxonomy" id="94029"/>
    <lineage>
        <taxon>Eukaryota</taxon>
        <taxon>Metazoa</taxon>
        <taxon>Ecdysozoa</taxon>
        <taxon>Arthropoda</taxon>
        <taxon>Chelicerata</taxon>
        <taxon>Arachnida</taxon>
        <taxon>Araneae</taxon>
        <taxon>Araneomorphae</taxon>
        <taxon>Entelegynae</taxon>
        <taxon>Araneoidea</taxon>
        <taxon>Araneidae</taxon>
        <taxon>Argiope</taxon>
    </lineage>
</organism>
<dbReference type="GO" id="GO:0000987">
    <property type="term" value="F:cis-regulatory region sequence-specific DNA binding"/>
    <property type="evidence" value="ECO:0007669"/>
    <property type="project" value="TreeGrafter"/>
</dbReference>
<accession>A0A8T0FK67</accession>
<proteinExistence type="inferred from homology"/>
<dbReference type="SUPFAM" id="SSF46785">
    <property type="entry name" value="Winged helix' DNA-binding domain"/>
    <property type="match status" value="1"/>
</dbReference>
<evidence type="ECO:0000256" key="7">
    <source>
        <dbReference type="SAM" id="Coils"/>
    </source>
</evidence>
<dbReference type="InterPro" id="IPR042065">
    <property type="entry name" value="E3_ELL-like"/>
</dbReference>
<sequence length="745" mass="81092">MANSESFDFSIAGSTAGCASTYCVQKTENRKRIIHTLALKPCNRSELLDRLIKEGISEFDKSQVFAILYFVGTFNGELFHLHTKLWKEVEDDWRFYSPEDAAIVKKRKQEACQTDVNRVPNDPPSKESLLMNEIFANSAPVQKKQKKTGVKEENSGVRLVQYAMMNSTPKNCPSPASESKKSNEQVISFPSVNKKQDRKRGKLENSSLSNSEEKSPTVINKTKHALEDVCTEDSLVDEIIANSTPVQKKQKKTGVKEENPGLRLVQYGMMNSTPKNCPTPVSESEESNDQVTSLSSSYEKYKKNRERKRKTNQKLPFSLNNSSSASKPSQSTSTSLPSFFSLTNAEKNNDWCSIVINKTKRALLRDCVSKTEKLFSTSAPPRSRSASAPPRLRSRSASAPPRLRSRSASAPPRLRSQSASAPSPTLSTSASPPFHSPPASPPCHSPPASSFSQSASASAPSQASSAAAPSQASSAAAPSQASSASAPSQASSASAPSQASSASAPSQASSASASLPSHSASASASLPSHSASASPPSQSTSASPFLQSFSVSSSTNPASASSSSNPAPTSSSNPVSVSSSSDSASFSSSSHSAASSSHSDQVSSTSDPTRSILRRMYKILTSESSDNDANNFRRNFTKITSLEQRNRYKEFFDHQWPVYTAFKESVMSANEKMAHLEENLKTLSKGTQEYEAALRKLFQTYKMYFEKSQYKECSRLLVKMRQKLSYIRRLIREFDIEHSRNHSTF</sequence>
<evidence type="ECO:0000256" key="3">
    <source>
        <dbReference type="ARBA" id="ARBA00023015"/>
    </source>
</evidence>
<evidence type="ECO:0000313" key="10">
    <source>
        <dbReference type="EMBL" id="KAF8791336.1"/>
    </source>
</evidence>
<evidence type="ECO:0000256" key="1">
    <source>
        <dbReference type="ARBA" id="ARBA00004123"/>
    </source>
</evidence>
<evidence type="ECO:0000259" key="9">
    <source>
        <dbReference type="PROSITE" id="PS51980"/>
    </source>
</evidence>